<dbReference type="Pfam" id="PF02321">
    <property type="entry name" value="OEP"/>
    <property type="match status" value="2"/>
</dbReference>
<dbReference type="PANTHER" id="PTHR30026">
    <property type="entry name" value="OUTER MEMBRANE PROTEIN TOLC"/>
    <property type="match status" value="1"/>
</dbReference>
<dbReference type="PANTHER" id="PTHR30026:SF20">
    <property type="entry name" value="OUTER MEMBRANE PROTEIN TOLC"/>
    <property type="match status" value="1"/>
</dbReference>
<keyword evidence="6" id="KW-0472">Membrane</keyword>
<evidence type="ECO:0000256" key="3">
    <source>
        <dbReference type="ARBA" id="ARBA00022448"/>
    </source>
</evidence>
<dbReference type="InterPro" id="IPR003423">
    <property type="entry name" value="OMP_efflux"/>
</dbReference>
<dbReference type="GO" id="GO:0009279">
    <property type="term" value="C:cell outer membrane"/>
    <property type="evidence" value="ECO:0007669"/>
    <property type="project" value="UniProtKB-SubCell"/>
</dbReference>
<dbReference type="GO" id="GO:0015288">
    <property type="term" value="F:porin activity"/>
    <property type="evidence" value="ECO:0007669"/>
    <property type="project" value="TreeGrafter"/>
</dbReference>
<dbReference type="GO" id="GO:1990281">
    <property type="term" value="C:efflux pump complex"/>
    <property type="evidence" value="ECO:0007669"/>
    <property type="project" value="TreeGrafter"/>
</dbReference>
<dbReference type="SUPFAM" id="SSF56954">
    <property type="entry name" value="Outer membrane efflux proteins (OEP)"/>
    <property type="match status" value="1"/>
</dbReference>
<feature type="signal peptide" evidence="8">
    <location>
        <begin position="1"/>
        <end position="28"/>
    </location>
</feature>
<reference evidence="9" key="1">
    <citation type="submission" date="2020-10" db="EMBL/GenBank/DDBJ databases">
        <authorList>
            <person name="Gilroy R."/>
        </authorList>
    </citation>
    <scope>NUCLEOTIDE SEQUENCE</scope>
    <source>
        <strain evidence="9">10037</strain>
    </source>
</reference>
<dbReference type="Proteomes" id="UP000823597">
    <property type="component" value="Unassembled WGS sequence"/>
</dbReference>
<evidence type="ECO:0000256" key="2">
    <source>
        <dbReference type="ARBA" id="ARBA00007613"/>
    </source>
</evidence>
<organism evidence="9 10">
    <name type="scientific">Candidatus Merdivivens pullistercoris</name>
    <dbReference type="NCBI Taxonomy" id="2840873"/>
    <lineage>
        <taxon>Bacteria</taxon>
        <taxon>Pseudomonadati</taxon>
        <taxon>Bacteroidota</taxon>
        <taxon>Bacteroidia</taxon>
        <taxon>Bacteroidales</taxon>
        <taxon>Muribaculaceae</taxon>
        <taxon>Muribaculaceae incertae sedis</taxon>
        <taxon>Candidatus Merdivivens</taxon>
    </lineage>
</organism>
<evidence type="ECO:0000313" key="10">
    <source>
        <dbReference type="Proteomes" id="UP000823597"/>
    </source>
</evidence>
<comment type="caution">
    <text evidence="9">The sequence shown here is derived from an EMBL/GenBank/DDBJ whole genome shotgun (WGS) entry which is preliminary data.</text>
</comment>
<comment type="subcellular location">
    <subcellularLocation>
        <location evidence="1">Cell outer membrane</location>
    </subcellularLocation>
</comment>
<evidence type="ECO:0000256" key="1">
    <source>
        <dbReference type="ARBA" id="ARBA00004442"/>
    </source>
</evidence>
<comment type="similarity">
    <text evidence="2">Belongs to the outer membrane factor (OMF) (TC 1.B.17) family.</text>
</comment>
<evidence type="ECO:0000256" key="8">
    <source>
        <dbReference type="SAM" id="SignalP"/>
    </source>
</evidence>
<dbReference type="GO" id="GO:0015562">
    <property type="term" value="F:efflux transmembrane transporter activity"/>
    <property type="evidence" value="ECO:0007669"/>
    <property type="project" value="InterPro"/>
</dbReference>
<dbReference type="Gene3D" id="1.20.1600.10">
    <property type="entry name" value="Outer membrane efflux proteins (OEP)"/>
    <property type="match status" value="1"/>
</dbReference>
<reference evidence="9" key="2">
    <citation type="journal article" date="2021" name="PeerJ">
        <title>Extensive microbial diversity within the chicken gut microbiome revealed by metagenomics and culture.</title>
        <authorList>
            <person name="Gilroy R."/>
            <person name="Ravi A."/>
            <person name="Getino M."/>
            <person name="Pursley I."/>
            <person name="Horton D.L."/>
            <person name="Alikhan N.F."/>
            <person name="Baker D."/>
            <person name="Gharbi K."/>
            <person name="Hall N."/>
            <person name="Watson M."/>
            <person name="Adriaenssens E.M."/>
            <person name="Foster-Nyarko E."/>
            <person name="Jarju S."/>
            <person name="Secka A."/>
            <person name="Antonio M."/>
            <person name="Oren A."/>
            <person name="Chaudhuri R.R."/>
            <person name="La Ragione R."/>
            <person name="Hildebrand F."/>
            <person name="Pallen M.J."/>
        </authorList>
    </citation>
    <scope>NUCLEOTIDE SEQUENCE</scope>
    <source>
        <strain evidence="9">10037</strain>
    </source>
</reference>
<dbReference type="AlphaFoldDB" id="A0A9D9I2M0"/>
<keyword evidence="3" id="KW-0813">Transport</keyword>
<sequence>MKRRLICSSAAVPVFTILFSLLSSSSLAAQEQRGQEQWTLDRCIGYALEHSNEVRQQQLQVESGEININTARMSRLPDLSASLGGNIYFGRGPSRDGTYIDNSQISGSFGVSTSIPVFQGLRIKHEIDRSKLDFEAATSQLELVKENISLQITSFFLQALYTRELVKISESQLELSTSQLELARGRYESGKSSHSDVIDNESVVASDQASLTQSKNNYILALLDLRQAMNLPDSVAFEPYVELEKDELPEYRLLPSLEEVYEASLLLHPSIKVAQLNLESSHAALKGAKSSYYPSLHFTAGYGNSAFSNLTDRSLNSSFWTQLSNNGNEYVGLSLSIPIFSRNAVRNNVKLSELNVRNYEIALNESQKALKKEIEQAYWGAMTAYDAMVAAKKALDAARLAFENELVKYQAGKSGVYDYSNAKANLDKAEATLSHSKYDYILKYRILEFYM</sequence>
<name>A0A9D9I2M0_9BACT</name>
<gene>
    <name evidence="9" type="ORF">IAB93_00785</name>
</gene>
<evidence type="ECO:0000256" key="7">
    <source>
        <dbReference type="ARBA" id="ARBA00023237"/>
    </source>
</evidence>
<dbReference type="InterPro" id="IPR051906">
    <property type="entry name" value="TolC-like"/>
</dbReference>
<dbReference type="EMBL" id="JADIME010000010">
    <property type="protein sequence ID" value="MBO8464515.1"/>
    <property type="molecule type" value="Genomic_DNA"/>
</dbReference>
<feature type="chain" id="PRO_5038759417" evidence="8">
    <location>
        <begin position="29"/>
        <end position="451"/>
    </location>
</feature>
<accession>A0A9D9I2M0</accession>
<keyword evidence="4" id="KW-1134">Transmembrane beta strand</keyword>
<evidence type="ECO:0000256" key="5">
    <source>
        <dbReference type="ARBA" id="ARBA00022692"/>
    </source>
</evidence>
<keyword evidence="5" id="KW-0812">Transmembrane</keyword>
<proteinExistence type="inferred from homology"/>
<protein>
    <submittedName>
        <fullName evidence="9">TolC family protein</fullName>
    </submittedName>
</protein>
<keyword evidence="7" id="KW-0998">Cell outer membrane</keyword>
<evidence type="ECO:0000256" key="4">
    <source>
        <dbReference type="ARBA" id="ARBA00022452"/>
    </source>
</evidence>
<evidence type="ECO:0000313" key="9">
    <source>
        <dbReference type="EMBL" id="MBO8464515.1"/>
    </source>
</evidence>
<evidence type="ECO:0000256" key="6">
    <source>
        <dbReference type="ARBA" id="ARBA00023136"/>
    </source>
</evidence>
<keyword evidence="8" id="KW-0732">Signal</keyword>